<dbReference type="AlphaFoldDB" id="A0A132A5N6"/>
<dbReference type="GO" id="GO:0005886">
    <property type="term" value="C:plasma membrane"/>
    <property type="evidence" value="ECO:0007669"/>
    <property type="project" value="TreeGrafter"/>
</dbReference>
<dbReference type="FunFam" id="3.30.200.20:FF:000117">
    <property type="entry name" value="Tyrosine-protein kinase receptor"/>
    <property type="match status" value="1"/>
</dbReference>
<dbReference type="OrthoDB" id="73209at2759"/>
<dbReference type="InterPro" id="IPR011009">
    <property type="entry name" value="Kinase-like_dom_sf"/>
</dbReference>
<keyword evidence="1" id="KW-0418">Kinase</keyword>
<dbReference type="EMBL" id="JXLN01010744">
    <property type="protein sequence ID" value="KPM06271.1"/>
    <property type="molecule type" value="Genomic_DNA"/>
</dbReference>
<dbReference type="GO" id="GO:0004714">
    <property type="term" value="F:transmembrane receptor protein tyrosine kinase activity"/>
    <property type="evidence" value="ECO:0007669"/>
    <property type="project" value="TreeGrafter"/>
</dbReference>
<dbReference type="GO" id="GO:0007169">
    <property type="term" value="P:cell surface receptor protein tyrosine kinase signaling pathway"/>
    <property type="evidence" value="ECO:0007669"/>
    <property type="project" value="TreeGrafter"/>
</dbReference>
<dbReference type="GO" id="GO:0043235">
    <property type="term" value="C:receptor complex"/>
    <property type="evidence" value="ECO:0007669"/>
    <property type="project" value="TreeGrafter"/>
</dbReference>
<keyword evidence="1" id="KW-0675">Receptor</keyword>
<dbReference type="Gene3D" id="3.30.200.20">
    <property type="entry name" value="Phosphorylase Kinase, domain 1"/>
    <property type="match status" value="1"/>
</dbReference>
<dbReference type="SMART" id="SM00219">
    <property type="entry name" value="TyrKc"/>
    <property type="match status" value="1"/>
</dbReference>
<dbReference type="InterPro" id="IPR000719">
    <property type="entry name" value="Prot_kinase_dom"/>
</dbReference>
<dbReference type="GO" id="GO:0045664">
    <property type="term" value="P:regulation of neuron differentiation"/>
    <property type="evidence" value="ECO:0007669"/>
    <property type="project" value="TreeGrafter"/>
</dbReference>
<proteinExistence type="predicted"/>
<dbReference type="PROSITE" id="PS50011">
    <property type="entry name" value="PROTEIN_KINASE_DOM"/>
    <property type="match status" value="1"/>
</dbReference>
<dbReference type="Proteomes" id="UP000616769">
    <property type="component" value="Unassembled WGS sequence"/>
</dbReference>
<name>A0A132A5N6_SARSC</name>
<protein>
    <submittedName>
        <fullName evidence="1">Leukocyte tyrosine kinase receptor-like protein</fullName>
    </submittedName>
</protein>
<organism evidence="1 2">
    <name type="scientific">Sarcoptes scabiei</name>
    <name type="common">Itch mite</name>
    <name type="synonym">Acarus scabiei</name>
    <dbReference type="NCBI Taxonomy" id="52283"/>
    <lineage>
        <taxon>Eukaryota</taxon>
        <taxon>Metazoa</taxon>
        <taxon>Ecdysozoa</taxon>
        <taxon>Arthropoda</taxon>
        <taxon>Chelicerata</taxon>
        <taxon>Arachnida</taxon>
        <taxon>Acari</taxon>
        <taxon>Acariformes</taxon>
        <taxon>Sarcoptiformes</taxon>
        <taxon>Astigmata</taxon>
        <taxon>Psoroptidia</taxon>
        <taxon>Sarcoptoidea</taxon>
        <taxon>Sarcoptidae</taxon>
        <taxon>Sarcoptinae</taxon>
        <taxon>Sarcoptes</taxon>
    </lineage>
</organism>
<reference evidence="1 2" key="1">
    <citation type="journal article" date="2015" name="Parasit. Vectors">
        <title>Draft genome of the scabies mite.</title>
        <authorList>
            <person name="Rider S.D.Jr."/>
            <person name="Morgan M.S."/>
            <person name="Arlian L.G."/>
        </authorList>
    </citation>
    <scope>NUCLEOTIDE SEQUENCE [LARGE SCALE GENOMIC DNA]</scope>
    <source>
        <strain evidence="1">Arlian Lab</strain>
    </source>
</reference>
<dbReference type="GO" id="GO:0005524">
    <property type="term" value="F:ATP binding"/>
    <property type="evidence" value="ECO:0007669"/>
    <property type="project" value="InterPro"/>
</dbReference>
<evidence type="ECO:0000313" key="2">
    <source>
        <dbReference type="Proteomes" id="UP000616769"/>
    </source>
</evidence>
<dbReference type="PANTHER" id="PTHR24416:SF604">
    <property type="entry name" value="RECEPTOR PROTEIN-TYROSINE KINASE"/>
    <property type="match status" value="1"/>
</dbReference>
<dbReference type="InterPro" id="IPR020635">
    <property type="entry name" value="Tyr_kinase_cat_dom"/>
</dbReference>
<dbReference type="SUPFAM" id="SSF56112">
    <property type="entry name" value="Protein kinase-like (PK-like)"/>
    <property type="match status" value="1"/>
</dbReference>
<dbReference type="InterPro" id="IPR001245">
    <property type="entry name" value="Ser-Thr/Tyr_kinase_cat_dom"/>
</dbReference>
<evidence type="ECO:0000313" key="1">
    <source>
        <dbReference type="EMBL" id="KPM06271.1"/>
    </source>
</evidence>
<dbReference type="InterPro" id="IPR050122">
    <property type="entry name" value="RTK"/>
</dbReference>
<sequence length="439" mass="47729">MNPYAPSKWHPLLIAAGGGVRHSIFGFDSIFGIDKFFGTAQHGQGFDIYNLGVEGTGTGSGGGWNSSHVTLSRKVQNGQSMIIGAEGGKPCKRFIQLNVTGGFGGGGGSCQFGGGGGGFQGGNTNKPYNAGNGGTSYVAFSESFLQSFSNPEGQPDINQPPKNGFVSIIYQIEHCCNGDHFSCLLLGDRPQASSFSMINHSDHSAISMEKFCICNDYEPRFQPNFCIYEKRNLDILLWIALIFISMALILMILILRNNISNSNSSNNNSNTGNVILSNIITECNPNYEFGGSTCSIGDLREIPREKLNLVKALGQGAFGEVYQGFLRNPPLQDNNNNNDDESYDNSNVELPVAVKTLPEYSASKQAEMDFLMEALIMSKFKHKNIVKFIGICFEKMPRFIVLELLSGGDLKTFLRENRGTAERPSPLVMGDLLVMALGN</sequence>
<dbReference type="VEuPathDB" id="VectorBase:SSCA003205"/>
<comment type="caution">
    <text evidence="1">The sequence shown here is derived from an EMBL/GenBank/DDBJ whole genome shotgun (WGS) entry which is preliminary data.</text>
</comment>
<dbReference type="PANTHER" id="PTHR24416">
    <property type="entry name" value="TYROSINE-PROTEIN KINASE RECEPTOR"/>
    <property type="match status" value="1"/>
</dbReference>
<keyword evidence="1" id="KW-0808">Transferase</keyword>
<accession>A0A132A5N6</accession>
<gene>
    <name evidence="1" type="ORF">QR98_0047450</name>
</gene>
<dbReference type="Pfam" id="PF07714">
    <property type="entry name" value="PK_Tyr_Ser-Thr"/>
    <property type="match status" value="1"/>
</dbReference>